<dbReference type="InterPro" id="IPR052717">
    <property type="entry name" value="Vacuolar_transposase_reg"/>
</dbReference>
<gene>
    <name evidence="1" type="ORF">PTTG_28818</name>
</gene>
<reference evidence="1" key="2">
    <citation type="submission" date="2016-05" db="EMBL/GenBank/DDBJ databases">
        <title>Comparative analysis highlights variable genome content of wheat rusts and divergence of the mating loci.</title>
        <authorList>
            <person name="Cuomo C.A."/>
            <person name="Bakkeren G."/>
            <person name="Szabo L."/>
            <person name="Khalil H."/>
            <person name="Joly D."/>
            <person name="Goldberg J."/>
            <person name="Young S."/>
            <person name="Zeng Q."/>
            <person name="Fellers J."/>
        </authorList>
    </citation>
    <scope>NUCLEOTIDE SEQUENCE [LARGE SCALE GENOMIC DNA]</scope>
    <source>
        <strain evidence="1">1-1 BBBD Race 1</strain>
    </source>
</reference>
<evidence type="ECO:0000313" key="2">
    <source>
        <dbReference type="EnsemblFungi" id="PTTG_28818-t43_1-p1"/>
    </source>
</evidence>
<dbReference type="AlphaFoldDB" id="A0A180G9S9"/>
<dbReference type="GO" id="GO:0006357">
    <property type="term" value="P:regulation of transcription by RNA polymerase II"/>
    <property type="evidence" value="ECO:0007669"/>
    <property type="project" value="TreeGrafter"/>
</dbReference>
<sequence>MPLDFIWLSESHTGEYIANSVHMVVEKFGIQNKIHRLVTDNASKNEAMMSELKRLKWPHFKGKTQWIRCFAHILNLIVKAILWPFGTEKKKKNVVGEQEGSVLEDDDAAAQIRVLTHTDKPTSGSDEYSSKEELLVDKEDEDEYLGKGDIDEDEDEDRYTSGSCKHTLAKICVIAKKLRFSPNSKADFVENCQAKECKTPHNIERDRNKRHRVDRKHQLDDSDFDLACDLVEILNLFYEITLQVLVAGSTWLSNIVIFIDQITDHLSTVIKATTKYPQALRNAC</sequence>
<evidence type="ECO:0008006" key="4">
    <source>
        <dbReference type="Google" id="ProtNLM"/>
    </source>
</evidence>
<dbReference type="PANTHER" id="PTHR46169:SF15">
    <property type="entry name" value="INNER CENTROMERE PROTEIN A-LIKE ISOFORM X1-RELATED"/>
    <property type="match status" value="1"/>
</dbReference>
<accession>A0A180G9S9</accession>
<protein>
    <recommendedName>
        <fullName evidence="4">DUF659 domain-containing protein</fullName>
    </recommendedName>
</protein>
<dbReference type="GO" id="GO:0005634">
    <property type="term" value="C:nucleus"/>
    <property type="evidence" value="ECO:0007669"/>
    <property type="project" value="TreeGrafter"/>
</dbReference>
<reference evidence="1" key="1">
    <citation type="submission" date="2009-11" db="EMBL/GenBank/DDBJ databases">
        <authorList>
            <consortium name="The Broad Institute Genome Sequencing Platform"/>
            <person name="Ward D."/>
            <person name="Feldgarden M."/>
            <person name="Earl A."/>
            <person name="Young S.K."/>
            <person name="Zeng Q."/>
            <person name="Koehrsen M."/>
            <person name="Alvarado L."/>
            <person name="Berlin A."/>
            <person name="Bochicchio J."/>
            <person name="Borenstein D."/>
            <person name="Chapman S.B."/>
            <person name="Chen Z."/>
            <person name="Engels R."/>
            <person name="Freedman E."/>
            <person name="Gellesch M."/>
            <person name="Goldberg J."/>
            <person name="Griggs A."/>
            <person name="Gujja S."/>
            <person name="Heilman E."/>
            <person name="Heiman D."/>
            <person name="Hepburn T."/>
            <person name="Howarth C."/>
            <person name="Jen D."/>
            <person name="Larson L."/>
            <person name="Lewis B."/>
            <person name="Mehta T."/>
            <person name="Park D."/>
            <person name="Pearson M."/>
            <person name="Roberts A."/>
            <person name="Saif S."/>
            <person name="Shea T."/>
            <person name="Shenoy N."/>
            <person name="Sisk P."/>
            <person name="Stolte C."/>
            <person name="Sykes S."/>
            <person name="Thomson T."/>
            <person name="Walk T."/>
            <person name="White J."/>
            <person name="Yandava C."/>
            <person name="Izard J."/>
            <person name="Baranova O.V."/>
            <person name="Blanton J.M."/>
            <person name="Tanner A.C."/>
            <person name="Dewhirst F.E."/>
            <person name="Haas B."/>
            <person name="Nusbaum C."/>
            <person name="Birren B."/>
        </authorList>
    </citation>
    <scope>NUCLEOTIDE SEQUENCE [LARGE SCALE GENOMIC DNA]</scope>
    <source>
        <strain evidence="1">1-1 BBBD Race 1</strain>
    </source>
</reference>
<evidence type="ECO:0000313" key="3">
    <source>
        <dbReference type="Proteomes" id="UP000005240"/>
    </source>
</evidence>
<reference evidence="2 3" key="3">
    <citation type="journal article" date="2017" name="G3 (Bethesda)">
        <title>Comparative analysis highlights variable genome content of wheat rusts and divergence of the mating loci.</title>
        <authorList>
            <person name="Cuomo C.A."/>
            <person name="Bakkeren G."/>
            <person name="Khalil H.B."/>
            <person name="Panwar V."/>
            <person name="Joly D."/>
            <person name="Linning R."/>
            <person name="Sakthikumar S."/>
            <person name="Song X."/>
            <person name="Adiconis X."/>
            <person name="Fan L."/>
            <person name="Goldberg J.M."/>
            <person name="Levin J.Z."/>
            <person name="Young S."/>
            <person name="Zeng Q."/>
            <person name="Anikster Y."/>
            <person name="Bruce M."/>
            <person name="Wang M."/>
            <person name="Yin C."/>
            <person name="McCallum B."/>
            <person name="Szabo L.J."/>
            <person name="Hulbert S."/>
            <person name="Chen X."/>
            <person name="Fellers J.P."/>
        </authorList>
    </citation>
    <scope>NUCLEOTIDE SEQUENCE</scope>
    <source>
        <strain evidence="3">Isolate 1-1 / race 1 (BBBD)</strain>
        <strain evidence="2">isolate 1-1 / race 1 (BBBD)</strain>
    </source>
</reference>
<dbReference type="Proteomes" id="UP000005240">
    <property type="component" value="Unassembled WGS sequence"/>
</dbReference>
<dbReference type="SUPFAM" id="SSF53098">
    <property type="entry name" value="Ribonuclease H-like"/>
    <property type="match status" value="1"/>
</dbReference>
<dbReference type="OrthoDB" id="2748837at2759"/>
<evidence type="ECO:0000313" key="1">
    <source>
        <dbReference type="EMBL" id="OAV89082.1"/>
    </source>
</evidence>
<dbReference type="VEuPathDB" id="FungiDB:PTTG_28818"/>
<name>A0A180G9S9_PUCT1</name>
<dbReference type="EnsemblFungi" id="PTTG_28818-t43_1">
    <property type="protein sequence ID" value="PTTG_28818-t43_1-p1"/>
    <property type="gene ID" value="PTTG_28818"/>
</dbReference>
<dbReference type="InterPro" id="IPR012337">
    <property type="entry name" value="RNaseH-like_sf"/>
</dbReference>
<dbReference type="STRING" id="630390.A0A180G9S9"/>
<organism evidence="1">
    <name type="scientific">Puccinia triticina (isolate 1-1 / race 1 (BBBD))</name>
    <name type="common">Brown leaf rust fungus</name>
    <dbReference type="NCBI Taxonomy" id="630390"/>
    <lineage>
        <taxon>Eukaryota</taxon>
        <taxon>Fungi</taxon>
        <taxon>Dikarya</taxon>
        <taxon>Basidiomycota</taxon>
        <taxon>Pucciniomycotina</taxon>
        <taxon>Pucciniomycetes</taxon>
        <taxon>Pucciniales</taxon>
        <taxon>Pucciniaceae</taxon>
        <taxon>Puccinia</taxon>
    </lineage>
</organism>
<proteinExistence type="predicted"/>
<reference evidence="2" key="4">
    <citation type="submission" date="2025-05" db="UniProtKB">
        <authorList>
            <consortium name="EnsemblFungi"/>
        </authorList>
    </citation>
    <scope>IDENTIFICATION</scope>
    <source>
        <strain evidence="2">isolate 1-1 / race 1 (BBBD)</strain>
    </source>
</reference>
<dbReference type="EMBL" id="ADAS02000141">
    <property type="protein sequence ID" value="OAV89082.1"/>
    <property type="molecule type" value="Genomic_DNA"/>
</dbReference>
<dbReference type="PANTHER" id="PTHR46169">
    <property type="entry name" value="DNA REPLICATION-RELATED ELEMENT FACTOR, ISOFORM A"/>
    <property type="match status" value="1"/>
</dbReference>
<keyword evidence="3" id="KW-1185">Reference proteome</keyword>